<name>A0A9P0DRM8_PHACE</name>
<evidence type="ECO:0000256" key="4">
    <source>
        <dbReference type="ARBA" id="ARBA00022989"/>
    </source>
</evidence>
<keyword evidence="11" id="KW-1185">Reference proteome</keyword>
<dbReference type="InterPro" id="IPR003887">
    <property type="entry name" value="LEM_dom"/>
</dbReference>
<dbReference type="InterPro" id="IPR018996">
    <property type="entry name" value="Man1/Src1-like_C"/>
</dbReference>
<evidence type="ECO:0000256" key="5">
    <source>
        <dbReference type="ARBA" id="ARBA00023136"/>
    </source>
</evidence>
<dbReference type="SUPFAM" id="SSF52980">
    <property type="entry name" value="Restriction endonuclease-like"/>
    <property type="match status" value="1"/>
</dbReference>
<dbReference type="Pfam" id="PF20700">
    <property type="entry name" value="Mutator"/>
    <property type="match status" value="1"/>
</dbReference>
<feature type="region of interest" description="Disordered" evidence="7">
    <location>
        <begin position="111"/>
        <end position="138"/>
    </location>
</feature>
<feature type="region of interest" description="Disordered" evidence="7">
    <location>
        <begin position="245"/>
        <end position="265"/>
    </location>
</feature>
<dbReference type="Gene3D" id="1.10.720.40">
    <property type="match status" value="1"/>
</dbReference>
<feature type="compositionally biased region" description="Low complexity" evidence="7">
    <location>
        <begin position="127"/>
        <end position="137"/>
    </location>
</feature>
<sequence length="1025" mass="117127">MVDVEKLSDAELRTKLLEFGFPVMPITGTTRKVMAKKLKMLLDNKNKIGSDGGRRSMGMGRYSSEEDSDSELKTTKRKDNRRITMAAPIMQPPSSNTKVRKSTRLNETFEPEIATEISSPVKRDLRTTTTSSSTTRTQKLIKAVQDEFDQDEFDTGSDSESDVAVKYKPTRESVADNNRSSPVRPTSTNPYAIKYSPPQSPENSYSSRNVSYNANASPSRPSSYNSPSLASEYASDRLNQIRSRLSLTNPAYETPSYSSNSLEKEETPFLSNFTRRLSALSNQKSEYDENDVIKEHDSNGSSYPRSPLSNFRSTRGRDTTYDYKSNQNNILKNNFVSFAVLAGAALFFVVLAIMYMGMRSDTSVIPSDYVIPKCIRNDATTKKGVNCLEDDDIKNAIDLLMVLKPELQKRAIANKCFDITLKPHMTESEIINFCVTNFALNDAEQIRGDLRNLEILTFNNPQWGLNVVQTEDNNGLVSETDVAKNMEQVVFNYENKVTSLVMLSPELPWKCTFYKSFYFAFSSLVFVILIFGSLYLLNMGFKQYKLHEQKQKDEIGFMVEKIIDILQSSASEEGGENFVVINHVRDMILPVIDRQKKRNTWAKAVKFINENESRVRTEVQEVKGEPFEVWRWIGSANISVGWDRSEFNYRHGRRIIDVEYFLSEVLKFPHKRLRLCNNSDVKLKHEVREGFVSVFVLHCQKCQNEYSVCSEDPNSELMNANLALVAGIVSLGLGLYQLNELCSSLHIPAISGENYNQYLEEICEIYNETEGEVSEGVVFDKILVRTSTPKSQETVEHRTRKDMFLKDLAKTPEEIEKLSKLTLDQGANPLWFEERKKRLTASNFGRICKLLESTDRKKVAQELLHSSFMGNIYTRYGNDNEENAIRDFQLLTGKKVINCGLFIDRNHPFLAASPDGLIDTDAIVEVKCPYKAKDVTPEEGIKQKLIQFATFENGVFSLKRTDKYYYQVQGQLFVTGRSICYFIVWTQFGLLYEQITKDEGLWNEMFPKLKEFYFQHLLPTILEKC</sequence>
<dbReference type="InterPro" id="IPR011015">
    <property type="entry name" value="LEM/LEM-like_dom_sf"/>
</dbReference>
<reference evidence="10" key="1">
    <citation type="submission" date="2022-01" db="EMBL/GenBank/DDBJ databases">
        <authorList>
            <person name="King R."/>
        </authorList>
    </citation>
    <scope>NUCLEOTIDE SEQUENCE</scope>
</reference>
<evidence type="ECO:0000256" key="1">
    <source>
        <dbReference type="ARBA" id="ARBA00004473"/>
    </source>
</evidence>
<feature type="domain" description="LEM" evidence="9">
    <location>
        <begin position="1"/>
        <end position="45"/>
    </location>
</feature>
<feature type="compositionally biased region" description="Acidic residues" evidence="7">
    <location>
        <begin position="150"/>
        <end position="161"/>
    </location>
</feature>
<dbReference type="Pfam" id="PF09402">
    <property type="entry name" value="MSC"/>
    <property type="match status" value="1"/>
</dbReference>
<dbReference type="InterPro" id="IPR049012">
    <property type="entry name" value="Mutator_transp_dom"/>
</dbReference>
<feature type="transmembrane region" description="Helical" evidence="8">
    <location>
        <begin position="335"/>
        <end position="356"/>
    </location>
</feature>
<dbReference type="SMART" id="SM00540">
    <property type="entry name" value="LEM"/>
    <property type="match status" value="1"/>
</dbReference>
<feature type="compositionally biased region" description="Polar residues" evidence="7">
    <location>
        <begin position="299"/>
        <end position="313"/>
    </location>
</feature>
<accession>A0A9P0DRM8</accession>
<dbReference type="SUPFAM" id="SSF63451">
    <property type="entry name" value="LEM domain"/>
    <property type="match status" value="1"/>
</dbReference>
<evidence type="ECO:0000313" key="10">
    <source>
        <dbReference type="EMBL" id="CAH1155497.1"/>
    </source>
</evidence>
<dbReference type="Pfam" id="PF09588">
    <property type="entry name" value="YqaJ"/>
    <property type="match status" value="1"/>
</dbReference>
<gene>
    <name evidence="10" type="ORF">PHAECO_LOCUS6860</name>
</gene>
<dbReference type="InterPro" id="IPR011335">
    <property type="entry name" value="Restrct_endonuc-II-like"/>
</dbReference>
<dbReference type="GO" id="GO:0031490">
    <property type="term" value="F:chromatin DNA binding"/>
    <property type="evidence" value="ECO:0007669"/>
    <property type="project" value="TreeGrafter"/>
</dbReference>
<feature type="compositionally biased region" description="Basic and acidic residues" evidence="7">
    <location>
        <begin position="163"/>
        <end position="174"/>
    </location>
</feature>
<organism evidence="10 11">
    <name type="scientific">Phaedon cochleariae</name>
    <name type="common">Mustard beetle</name>
    <dbReference type="NCBI Taxonomy" id="80249"/>
    <lineage>
        <taxon>Eukaryota</taxon>
        <taxon>Metazoa</taxon>
        <taxon>Ecdysozoa</taxon>
        <taxon>Arthropoda</taxon>
        <taxon>Hexapoda</taxon>
        <taxon>Insecta</taxon>
        <taxon>Pterygota</taxon>
        <taxon>Neoptera</taxon>
        <taxon>Endopterygota</taxon>
        <taxon>Coleoptera</taxon>
        <taxon>Polyphaga</taxon>
        <taxon>Cucujiformia</taxon>
        <taxon>Chrysomeloidea</taxon>
        <taxon>Chrysomelidae</taxon>
        <taxon>Chrysomelinae</taxon>
        <taxon>Chrysomelini</taxon>
        <taxon>Phaedon</taxon>
    </lineage>
</organism>
<evidence type="ECO:0000256" key="3">
    <source>
        <dbReference type="ARBA" id="ARBA00022692"/>
    </source>
</evidence>
<keyword evidence="5 8" id="KW-0472">Membrane</keyword>
<evidence type="ECO:0000259" key="9">
    <source>
        <dbReference type="PROSITE" id="PS50954"/>
    </source>
</evidence>
<dbReference type="CDD" id="cd22343">
    <property type="entry name" value="PDDEXK_lambda_exonuclease-like"/>
    <property type="match status" value="1"/>
</dbReference>
<dbReference type="Gene3D" id="3.90.320.10">
    <property type="match status" value="1"/>
</dbReference>
<evidence type="ECO:0000256" key="7">
    <source>
        <dbReference type="SAM" id="MobiDB-lite"/>
    </source>
</evidence>
<dbReference type="GO" id="GO:0005637">
    <property type="term" value="C:nuclear inner membrane"/>
    <property type="evidence" value="ECO:0007669"/>
    <property type="project" value="UniProtKB-SubCell"/>
</dbReference>
<dbReference type="GO" id="GO:0006281">
    <property type="term" value="P:DNA repair"/>
    <property type="evidence" value="ECO:0007669"/>
    <property type="project" value="UniProtKB-ARBA"/>
</dbReference>
<feature type="region of interest" description="Disordered" evidence="7">
    <location>
        <begin position="285"/>
        <end position="319"/>
    </location>
</feature>
<evidence type="ECO:0000256" key="2">
    <source>
        <dbReference type="ARBA" id="ARBA00022553"/>
    </source>
</evidence>
<feature type="compositionally biased region" description="Polar residues" evidence="7">
    <location>
        <begin position="201"/>
        <end position="210"/>
    </location>
</feature>
<dbReference type="Gene3D" id="1.10.10.1180">
    <property type="entry name" value="MAN1, winged-helix domain"/>
    <property type="match status" value="1"/>
</dbReference>
<dbReference type="AlphaFoldDB" id="A0A9P0DRM8"/>
<protein>
    <recommendedName>
        <fullName evidence="9">LEM domain-containing protein</fullName>
    </recommendedName>
</protein>
<dbReference type="Pfam" id="PF03020">
    <property type="entry name" value="LEM"/>
    <property type="match status" value="1"/>
</dbReference>
<keyword evidence="6" id="KW-0539">Nucleus</keyword>
<feature type="region of interest" description="Disordered" evidence="7">
    <location>
        <begin position="46"/>
        <end position="80"/>
    </location>
</feature>
<dbReference type="PANTHER" id="PTHR13428:SF12">
    <property type="entry name" value="INNER NUCLEAR MEMBRANE PROTEIN MAN1"/>
    <property type="match status" value="1"/>
</dbReference>
<feature type="region of interest" description="Disordered" evidence="7">
    <location>
        <begin position="150"/>
        <end position="230"/>
    </location>
</feature>
<feature type="compositionally biased region" description="Polar residues" evidence="7">
    <location>
        <begin position="245"/>
        <end position="261"/>
    </location>
</feature>
<dbReference type="EMBL" id="OU896708">
    <property type="protein sequence ID" value="CAH1155497.1"/>
    <property type="molecule type" value="Genomic_DNA"/>
</dbReference>
<evidence type="ECO:0000313" key="11">
    <source>
        <dbReference type="Proteomes" id="UP001153737"/>
    </source>
</evidence>
<dbReference type="GO" id="GO:0006998">
    <property type="term" value="P:nuclear envelope organization"/>
    <property type="evidence" value="ECO:0007669"/>
    <property type="project" value="TreeGrafter"/>
</dbReference>
<dbReference type="CDD" id="cd12934">
    <property type="entry name" value="LEM"/>
    <property type="match status" value="1"/>
</dbReference>
<dbReference type="Proteomes" id="UP001153737">
    <property type="component" value="Chromosome 2"/>
</dbReference>
<dbReference type="PANTHER" id="PTHR13428">
    <property type="entry name" value="INNER NUCLEAR MEMBRANE PROTEIN MAN1 LEM DOMAIN CONTAINING PROTEIN"/>
    <property type="match status" value="1"/>
</dbReference>
<dbReference type="OrthoDB" id="118234at2759"/>
<evidence type="ECO:0000256" key="8">
    <source>
        <dbReference type="SAM" id="Phobius"/>
    </source>
</evidence>
<proteinExistence type="predicted"/>
<feature type="compositionally biased region" description="Polar residues" evidence="7">
    <location>
        <begin position="175"/>
        <end position="190"/>
    </location>
</feature>
<evidence type="ECO:0000256" key="6">
    <source>
        <dbReference type="ARBA" id="ARBA00023242"/>
    </source>
</evidence>
<keyword evidence="4 8" id="KW-1133">Transmembrane helix</keyword>
<keyword evidence="3 8" id="KW-0812">Transmembrane</keyword>
<feature type="compositionally biased region" description="Basic and acidic residues" evidence="7">
    <location>
        <begin position="285"/>
        <end position="298"/>
    </location>
</feature>
<dbReference type="InterPro" id="IPR019080">
    <property type="entry name" value="YqaJ_viral_recombinase"/>
</dbReference>
<dbReference type="PROSITE" id="PS50954">
    <property type="entry name" value="LEM"/>
    <property type="match status" value="1"/>
</dbReference>
<feature type="transmembrane region" description="Helical" evidence="8">
    <location>
        <begin position="517"/>
        <end position="537"/>
    </location>
</feature>
<dbReference type="FunFam" id="1.10.720.40:FF:000001">
    <property type="entry name" value="LEM domain containing 2, isoform CRA_a"/>
    <property type="match status" value="1"/>
</dbReference>
<dbReference type="InterPro" id="IPR052277">
    <property type="entry name" value="INM_ESCRT-Associated"/>
</dbReference>
<dbReference type="InterPro" id="IPR041885">
    <property type="entry name" value="MAN1_winged_helix_dom"/>
</dbReference>
<dbReference type="GO" id="GO:0030514">
    <property type="term" value="P:negative regulation of BMP signaling pathway"/>
    <property type="evidence" value="ECO:0007669"/>
    <property type="project" value="TreeGrafter"/>
</dbReference>
<reference evidence="10" key="2">
    <citation type="submission" date="2022-10" db="EMBL/GenBank/DDBJ databases">
        <authorList>
            <consortium name="ENA_rothamsted_submissions"/>
            <consortium name="culmorum"/>
            <person name="King R."/>
        </authorList>
    </citation>
    <scope>NUCLEOTIDE SEQUENCE</scope>
</reference>
<comment type="subcellular location">
    <subcellularLocation>
        <location evidence="1">Nucleus inner membrane</location>
        <topology evidence="1">Multi-pass membrane protein</topology>
    </subcellularLocation>
</comment>
<keyword evidence="2" id="KW-0597">Phosphoprotein</keyword>
<dbReference type="InterPro" id="IPR011604">
    <property type="entry name" value="PDDEXK-like_dom_sf"/>
</dbReference>
<feature type="compositionally biased region" description="Low complexity" evidence="7">
    <location>
        <begin position="211"/>
        <end position="230"/>
    </location>
</feature>